<evidence type="ECO:0000259" key="8">
    <source>
        <dbReference type="PROSITE" id="PS50192"/>
    </source>
</evidence>
<protein>
    <recommendedName>
        <fullName evidence="8">t-SNARE coiled-coil homology domain-containing protein</fullName>
    </recommendedName>
</protein>
<feature type="compositionally biased region" description="Basic and acidic residues" evidence="6">
    <location>
        <begin position="235"/>
        <end position="249"/>
    </location>
</feature>
<evidence type="ECO:0000313" key="10">
    <source>
        <dbReference type="Proteomes" id="UP001202328"/>
    </source>
</evidence>
<dbReference type="FunFam" id="1.20.5.110:FF:000031">
    <property type="entry name" value="SNAP25 homologous protein SNAP33"/>
    <property type="match status" value="1"/>
</dbReference>
<feature type="compositionally biased region" description="Polar residues" evidence="6">
    <location>
        <begin position="261"/>
        <end position="272"/>
    </location>
</feature>
<dbReference type="Proteomes" id="UP001202328">
    <property type="component" value="Unassembled WGS sequence"/>
</dbReference>
<dbReference type="GO" id="GO:0005886">
    <property type="term" value="C:plasma membrane"/>
    <property type="evidence" value="ECO:0007669"/>
    <property type="project" value="TreeGrafter"/>
</dbReference>
<feature type="signal peptide" evidence="7">
    <location>
        <begin position="1"/>
        <end position="18"/>
    </location>
</feature>
<evidence type="ECO:0000256" key="3">
    <source>
        <dbReference type="ARBA" id="ARBA00022448"/>
    </source>
</evidence>
<dbReference type="CDD" id="cd15861">
    <property type="entry name" value="SNARE_SNAP25N_23N_29N_SEC9N"/>
    <property type="match status" value="1"/>
</dbReference>
<proteinExistence type="inferred from homology"/>
<dbReference type="PANTHER" id="PTHR19305">
    <property type="entry name" value="SYNAPTOSOMAL ASSOCIATED PROTEIN"/>
    <property type="match status" value="1"/>
</dbReference>
<dbReference type="SUPFAM" id="SSF58038">
    <property type="entry name" value="SNARE fusion complex"/>
    <property type="match status" value="2"/>
</dbReference>
<feature type="domain" description="T-SNARE coiled-coil homology" evidence="8">
    <location>
        <begin position="276"/>
        <end position="338"/>
    </location>
</feature>
<reference evidence="9" key="1">
    <citation type="submission" date="2022-04" db="EMBL/GenBank/DDBJ databases">
        <title>A functionally conserved STORR gene fusion in Papaver species that diverged 16.8 million years ago.</title>
        <authorList>
            <person name="Catania T."/>
        </authorList>
    </citation>
    <scope>NUCLEOTIDE SEQUENCE</scope>
    <source>
        <strain evidence="9">S-188037</strain>
    </source>
</reference>
<feature type="region of interest" description="Disordered" evidence="6">
    <location>
        <begin position="229"/>
        <end position="284"/>
    </location>
</feature>
<dbReference type="InterPro" id="IPR044766">
    <property type="entry name" value="NPSN/SNAP25-like_N_SNARE"/>
</dbReference>
<feature type="chain" id="PRO_5042253041" description="t-SNARE coiled-coil homology domain-containing protein" evidence="7">
    <location>
        <begin position="19"/>
        <end position="341"/>
    </location>
</feature>
<sequence>GLTLSFVAWIKLLHYSWFFQDFVEISEKLFDKSPQRLNMFGFMKSPMNKITKQNSVDSPGSSTSNPFDSDSDSESDNTKQRMKPARRTSSEPVLSDFKSNPFDDDDGRKPSSSSHTANRGGRNSFQNDFSDSGGFENQSVQELENYAVYKAEETTKSVNSCLKIAEDIREDASKTLVTLHQQGEQITRTHAMCQDIDQDLSRGEKLLGSLGGMFSKTWKPKKTRAITGPLITAEDSSKAKASKEQREKLGVAPIPKGPKNSRGSAAESSSAMQKVEEEKDKQDDALNDLSNILGDLKSMAVDMGSELERQNKALEHLDTDVDELNSRVKQANARGRRLLGK</sequence>
<feature type="compositionally biased region" description="Polar residues" evidence="6">
    <location>
        <begin position="110"/>
        <end position="136"/>
    </location>
</feature>
<dbReference type="GO" id="GO:0015031">
    <property type="term" value="P:protein transport"/>
    <property type="evidence" value="ECO:0007669"/>
    <property type="project" value="UniProtKB-KW"/>
</dbReference>
<organism evidence="9 10">
    <name type="scientific">Papaver atlanticum</name>
    <dbReference type="NCBI Taxonomy" id="357466"/>
    <lineage>
        <taxon>Eukaryota</taxon>
        <taxon>Viridiplantae</taxon>
        <taxon>Streptophyta</taxon>
        <taxon>Embryophyta</taxon>
        <taxon>Tracheophyta</taxon>
        <taxon>Spermatophyta</taxon>
        <taxon>Magnoliopsida</taxon>
        <taxon>Ranunculales</taxon>
        <taxon>Papaveraceae</taxon>
        <taxon>Papaveroideae</taxon>
        <taxon>Papaver</taxon>
    </lineage>
</organism>
<dbReference type="Gene3D" id="1.20.5.110">
    <property type="match status" value="2"/>
</dbReference>
<keyword evidence="5" id="KW-0472">Membrane</keyword>
<comment type="similarity">
    <text evidence="2">Belongs to the SNAP-25 family.</text>
</comment>
<dbReference type="GO" id="GO:0005484">
    <property type="term" value="F:SNAP receptor activity"/>
    <property type="evidence" value="ECO:0007669"/>
    <property type="project" value="InterPro"/>
</dbReference>
<evidence type="ECO:0000256" key="1">
    <source>
        <dbReference type="ARBA" id="ARBA00004370"/>
    </source>
</evidence>
<evidence type="ECO:0000256" key="6">
    <source>
        <dbReference type="SAM" id="MobiDB-lite"/>
    </source>
</evidence>
<evidence type="ECO:0000256" key="4">
    <source>
        <dbReference type="ARBA" id="ARBA00022927"/>
    </source>
</evidence>
<dbReference type="PROSITE" id="PS50192">
    <property type="entry name" value="T_SNARE"/>
    <property type="match status" value="1"/>
</dbReference>
<dbReference type="EMBL" id="JAJJMB010002020">
    <property type="protein sequence ID" value="KAI3953764.1"/>
    <property type="molecule type" value="Genomic_DNA"/>
</dbReference>
<feature type="compositionally biased region" description="Polar residues" evidence="6">
    <location>
        <begin position="50"/>
        <end position="68"/>
    </location>
</feature>
<dbReference type="GO" id="GO:0031201">
    <property type="term" value="C:SNARE complex"/>
    <property type="evidence" value="ECO:0007669"/>
    <property type="project" value="InterPro"/>
</dbReference>
<accession>A0AAD4TBS7</accession>
<gene>
    <name evidence="9" type="ORF">MKW98_017588</name>
</gene>
<feature type="compositionally biased region" description="Basic and acidic residues" evidence="6">
    <location>
        <begin position="274"/>
        <end position="284"/>
    </location>
</feature>
<dbReference type="FunFam" id="1.20.5.110:FF:000040">
    <property type="entry name" value="SNAP25 homologous protein SNAP33"/>
    <property type="match status" value="1"/>
</dbReference>
<keyword evidence="10" id="KW-1185">Reference proteome</keyword>
<dbReference type="PANTHER" id="PTHR19305:SF40">
    <property type="entry name" value="SNAP25 HOMOLOGOUS PROTEIN SNAP30-RELATED"/>
    <property type="match status" value="1"/>
</dbReference>
<comment type="subcellular location">
    <subcellularLocation>
        <location evidence="1">Membrane</location>
    </subcellularLocation>
</comment>
<dbReference type="InterPro" id="IPR000727">
    <property type="entry name" value="T_SNARE_dom"/>
</dbReference>
<feature type="non-terminal residue" evidence="9">
    <location>
        <position position="1"/>
    </location>
</feature>
<name>A0AAD4TBS7_9MAGN</name>
<evidence type="ECO:0000256" key="2">
    <source>
        <dbReference type="ARBA" id="ARBA00009480"/>
    </source>
</evidence>
<keyword evidence="3" id="KW-0813">Transport</keyword>
<dbReference type="GO" id="GO:0016192">
    <property type="term" value="P:vesicle-mediated transport"/>
    <property type="evidence" value="ECO:0007669"/>
    <property type="project" value="UniProtKB-ARBA"/>
</dbReference>
<keyword evidence="4" id="KW-0653">Protein transport</keyword>
<dbReference type="AlphaFoldDB" id="A0AAD4TBS7"/>
<evidence type="ECO:0000256" key="7">
    <source>
        <dbReference type="SAM" id="SignalP"/>
    </source>
</evidence>
<keyword evidence="7" id="KW-0732">Signal</keyword>
<comment type="caution">
    <text evidence="9">The sequence shown here is derived from an EMBL/GenBank/DDBJ whole genome shotgun (WGS) entry which is preliminary data.</text>
</comment>
<dbReference type="SMART" id="SM00397">
    <property type="entry name" value="t_SNARE"/>
    <property type="match status" value="2"/>
</dbReference>
<evidence type="ECO:0000313" key="9">
    <source>
        <dbReference type="EMBL" id="KAI3953764.1"/>
    </source>
</evidence>
<evidence type="ECO:0000256" key="5">
    <source>
        <dbReference type="ARBA" id="ARBA00023136"/>
    </source>
</evidence>
<dbReference type="CDD" id="cd15841">
    <property type="entry name" value="SNARE_Qc"/>
    <property type="match status" value="1"/>
</dbReference>
<feature type="region of interest" description="Disordered" evidence="6">
    <location>
        <begin position="50"/>
        <end position="136"/>
    </location>
</feature>